<dbReference type="InterPro" id="IPR036737">
    <property type="entry name" value="OmpA-like_sf"/>
</dbReference>
<dbReference type="InterPro" id="IPR006664">
    <property type="entry name" value="OMP_bac"/>
</dbReference>
<evidence type="ECO:0000256" key="4">
    <source>
        <dbReference type="SAM" id="MobiDB-lite"/>
    </source>
</evidence>
<keyword evidence="2" id="KW-0472">Membrane</keyword>
<dbReference type="PANTHER" id="PTHR30329:SF21">
    <property type="entry name" value="LIPOPROTEIN YIAD-RELATED"/>
    <property type="match status" value="1"/>
</dbReference>
<dbReference type="Pfam" id="PF00691">
    <property type="entry name" value="OmpA"/>
    <property type="match status" value="1"/>
</dbReference>
<evidence type="ECO:0000313" key="6">
    <source>
        <dbReference type="EMBL" id="GAF81277.1"/>
    </source>
</evidence>
<dbReference type="AlphaFoldDB" id="X0SZA4"/>
<sequence length="184" mass="20807">EVEHQRYIAAKLSRPEGDVYVSVFVSISMHKRNPVIQIDFVEIKPMETGLVTADTMMEDITRTGRVAIYGIYFDTDRADIKPDSEPTLEEIARLLRQNPDLSLYVVGHTDDVGALDYNMDLSQRRAEAVVETLVSRFGIDPDRLHPIGVGPSAPAASNETEEGRTRNRRVELVRRLGREISARW</sequence>
<dbReference type="PRINTS" id="PR01021">
    <property type="entry name" value="OMPADOMAIN"/>
</dbReference>
<keyword evidence="3" id="KW-0998">Cell outer membrane</keyword>
<dbReference type="GO" id="GO:0009279">
    <property type="term" value="C:cell outer membrane"/>
    <property type="evidence" value="ECO:0007669"/>
    <property type="project" value="UniProtKB-SubCell"/>
</dbReference>
<protein>
    <recommendedName>
        <fullName evidence="5">OmpA-like domain-containing protein</fullName>
    </recommendedName>
</protein>
<evidence type="ECO:0000256" key="1">
    <source>
        <dbReference type="ARBA" id="ARBA00004442"/>
    </source>
</evidence>
<dbReference type="EMBL" id="BARS01007307">
    <property type="protein sequence ID" value="GAF81277.1"/>
    <property type="molecule type" value="Genomic_DNA"/>
</dbReference>
<dbReference type="InterPro" id="IPR050330">
    <property type="entry name" value="Bact_OuterMem_StrucFunc"/>
</dbReference>
<name>X0SZA4_9ZZZZ</name>
<dbReference type="PANTHER" id="PTHR30329">
    <property type="entry name" value="STATOR ELEMENT OF FLAGELLAR MOTOR COMPLEX"/>
    <property type="match status" value="1"/>
</dbReference>
<evidence type="ECO:0000256" key="2">
    <source>
        <dbReference type="ARBA" id="ARBA00023136"/>
    </source>
</evidence>
<feature type="non-terminal residue" evidence="6">
    <location>
        <position position="1"/>
    </location>
</feature>
<feature type="region of interest" description="Disordered" evidence="4">
    <location>
        <begin position="145"/>
        <end position="166"/>
    </location>
</feature>
<dbReference type="InterPro" id="IPR006665">
    <property type="entry name" value="OmpA-like"/>
</dbReference>
<reference evidence="6" key="1">
    <citation type="journal article" date="2014" name="Front. Microbiol.">
        <title>High frequency of phylogenetically diverse reductive dehalogenase-homologous genes in deep subseafloor sedimentary metagenomes.</title>
        <authorList>
            <person name="Kawai M."/>
            <person name="Futagami T."/>
            <person name="Toyoda A."/>
            <person name="Takaki Y."/>
            <person name="Nishi S."/>
            <person name="Hori S."/>
            <person name="Arai W."/>
            <person name="Tsubouchi T."/>
            <person name="Morono Y."/>
            <person name="Uchiyama I."/>
            <person name="Ito T."/>
            <person name="Fujiyama A."/>
            <person name="Inagaki F."/>
            <person name="Takami H."/>
        </authorList>
    </citation>
    <scope>NUCLEOTIDE SEQUENCE</scope>
    <source>
        <strain evidence="6">Expedition CK06-06</strain>
    </source>
</reference>
<feature type="domain" description="OmpA-like" evidence="5">
    <location>
        <begin position="60"/>
        <end position="178"/>
    </location>
</feature>
<proteinExistence type="predicted"/>
<comment type="subcellular location">
    <subcellularLocation>
        <location evidence="1">Cell outer membrane</location>
    </subcellularLocation>
</comment>
<dbReference type="Gene3D" id="3.30.1330.60">
    <property type="entry name" value="OmpA-like domain"/>
    <property type="match status" value="1"/>
</dbReference>
<evidence type="ECO:0000256" key="3">
    <source>
        <dbReference type="ARBA" id="ARBA00023237"/>
    </source>
</evidence>
<dbReference type="PROSITE" id="PS51123">
    <property type="entry name" value="OMPA_2"/>
    <property type="match status" value="1"/>
</dbReference>
<dbReference type="CDD" id="cd07185">
    <property type="entry name" value="OmpA_C-like"/>
    <property type="match status" value="1"/>
</dbReference>
<accession>X0SZA4</accession>
<gene>
    <name evidence="6" type="ORF">S01H1_14085</name>
</gene>
<dbReference type="SUPFAM" id="SSF103088">
    <property type="entry name" value="OmpA-like"/>
    <property type="match status" value="1"/>
</dbReference>
<comment type="caution">
    <text evidence="6">The sequence shown here is derived from an EMBL/GenBank/DDBJ whole genome shotgun (WGS) entry which is preliminary data.</text>
</comment>
<organism evidence="6">
    <name type="scientific">marine sediment metagenome</name>
    <dbReference type="NCBI Taxonomy" id="412755"/>
    <lineage>
        <taxon>unclassified sequences</taxon>
        <taxon>metagenomes</taxon>
        <taxon>ecological metagenomes</taxon>
    </lineage>
</organism>
<evidence type="ECO:0000259" key="5">
    <source>
        <dbReference type="PROSITE" id="PS51123"/>
    </source>
</evidence>